<evidence type="ECO:0008006" key="4">
    <source>
        <dbReference type="Google" id="ProtNLM"/>
    </source>
</evidence>
<organism evidence="2 3">
    <name type="scientific">Tepidimonas thermarum</name>
    <dbReference type="NCBI Taxonomy" id="335431"/>
    <lineage>
        <taxon>Bacteria</taxon>
        <taxon>Pseudomonadati</taxon>
        <taxon>Pseudomonadota</taxon>
        <taxon>Betaproteobacteria</taxon>
        <taxon>Burkholderiales</taxon>
        <taxon>Tepidimonas</taxon>
    </lineage>
</organism>
<dbReference type="Gene3D" id="3.40.50.150">
    <property type="entry name" value="Vaccinia Virus protein VP39"/>
    <property type="match status" value="1"/>
</dbReference>
<dbReference type="RefSeq" id="WP_143901291.1">
    <property type="nucleotide sequence ID" value="NZ_VJOL01000010.1"/>
</dbReference>
<evidence type="ECO:0000313" key="2">
    <source>
        <dbReference type="EMBL" id="TSE30774.1"/>
    </source>
</evidence>
<dbReference type="OrthoDB" id="9810247at2"/>
<dbReference type="Proteomes" id="UP000318542">
    <property type="component" value="Unassembled WGS sequence"/>
</dbReference>
<keyword evidence="3" id="KW-1185">Reference proteome</keyword>
<evidence type="ECO:0000313" key="3">
    <source>
        <dbReference type="Proteomes" id="UP000318542"/>
    </source>
</evidence>
<feature type="coiled-coil region" evidence="1">
    <location>
        <begin position="107"/>
        <end position="134"/>
    </location>
</feature>
<proteinExistence type="predicted"/>
<protein>
    <recommendedName>
        <fullName evidence="4">Methyltransferase type 11 domain-containing protein</fullName>
    </recommendedName>
</protein>
<dbReference type="EMBL" id="VJOL01000010">
    <property type="protein sequence ID" value="TSE30774.1"/>
    <property type="molecule type" value="Genomic_DNA"/>
</dbReference>
<accession>A0A554X4K9</accession>
<dbReference type="AlphaFoldDB" id="A0A554X4K9"/>
<dbReference type="SUPFAM" id="SSF53335">
    <property type="entry name" value="S-adenosyl-L-methionine-dependent methyltransferases"/>
    <property type="match status" value="1"/>
</dbReference>
<comment type="caution">
    <text evidence="2">The sequence shown here is derived from an EMBL/GenBank/DDBJ whole genome shotgun (WGS) entry which is preliminary data.</text>
</comment>
<reference evidence="2 3" key="1">
    <citation type="submission" date="2019-07" db="EMBL/GenBank/DDBJ databases">
        <title>Tepidimonas thermarum AA-1 draft genome.</title>
        <authorList>
            <person name="Da Costa M.S."/>
            <person name="Froufe H.J.C."/>
            <person name="Egas C."/>
            <person name="Albuquerque L."/>
        </authorList>
    </citation>
    <scope>NUCLEOTIDE SEQUENCE [LARGE SCALE GENOMIC DNA]</scope>
    <source>
        <strain evidence="2 3">AA-1</strain>
    </source>
</reference>
<dbReference type="InterPro" id="IPR029063">
    <property type="entry name" value="SAM-dependent_MTases_sf"/>
</dbReference>
<keyword evidence="1" id="KW-0175">Coiled coil</keyword>
<name>A0A554X4K9_9BURK</name>
<evidence type="ECO:0000256" key="1">
    <source>
        <dbReference type="SAM" id="Coils"/>
    </source>
</evidence>
<gene>
    <name evidence="2" type="ORF">Tther_00851</name>
</gene>
<sequence>MITNALYRLYGLIIRIPAVGPWLDRWLRSRRGWVYRVRNLALRLERRLSGPGAAHTSNVHHTLQDLGWMIEGLRQGLADVQRRQLQWQTGGAAEWQARLDQHQHALNLKVDAALEALTQRVERAERQLGQARVQANAAAPQPRILNPGKLAAHSTRPQGVWLEVGCGPHPDPDRINIDLRALPGVDIVAGADGLPLADASVWDLRAAHLVEHFTAQHFVDRILPEWWRVLAPGGILRLITPDLQAMLAAHQRGQMSETDLVHVLYGGQDYEGDFHYHAYSTQSLSHLLAAFGFTDIHTVAAGRRNGLCLEFELTARKPLA</sequence>